<evidence type="ECO:0000313" key="1">
    <source>
        <dbReference type="EMBL" id="PLR32671.1"/>
    </source>
</evidence>
<dbReference type="Proteomes" id="UP000234503">
    <property type="component" value="Unassembled WGS sequence"/>
</dbReference>
<evidence type="ECO:0000313" key="2">
    <source>
        <dbReference type="Proteomes" id="UP000234503"/>
    </source>
</evidence>
<keyword evidence="2" id="KW-1185">Reference proteome</keyword>
<protein>
    <submittedName>
        <fullName evidence="1">Uncharacterized protein</fullName>
    </submittedName>
</protein>
<dbReference type="AlphaFoldDB" id="A0A2N5DYN6"/>
<gene>
    <name evidence="1" type="ORF">CYR32_14955</name>
</gene>
<dbReference type="OrthoDB" id="6624462at2"/>
<accession>A0A2N5DYN6</accession>
<dbReference type="EMBL" id="PJZH01000017">
    <property type="protein sequence ID" value="PLR32671.1"/>
    <property type="molecule type" value="Genomic_DNA"/>
</dbReference>
<dbReference type="RefSeq" id="WP_101825805.1">
    <property type="nucleotide sequence ID" value="NZ_PJZH01000017.1"/>
</dbReference>
<name>A0A2N5DYN6_9GAMM</name>
<reference evidence="1 2" key="1">
    <citation type="submission" date="2017-12" db="EMBL/GenBank/DDBJ databases">
        <title>Characterization of six clinical isolates of Enterochimera gen. nov., a novel genus of the Yersiniaciae family and the three species Enterochimera arupensis sp. nov., Enterochimera coloradensis sp. nov, and Enterochimera californica sp. nov.</title>
        <authorList>
            <person name="Rossi A."/>
            <person name="Fisher M."/>
        </authorList>
    </citation>
    <scope>NUCLEOTIDE SEQUENCE [LARGE SCALE GENOMIC DNA]</scope>
    <source>
        <strain evidence="2">2016-Iso4</strain>
    </source>
</reference>
<proteinExistence type="predicted"/>
<organism evidence="1 2">
    <name type="scientific">Chimaeribacter coloradensis</name>
    <dbReference type="NCBI Taxonomy" id="2060068"/>
    <lineage>
        <taxon>Bacteria</taxon>
        <taxon>Pseudomonadati</taxon>
        <taxon>Pseudomonadota</taxon>
        <taxon>Gammaproteobacteria</taxon>
        <taxon>Enterobacterales</taxon>
        <taxon>Yersiniaceae</taxon>
        <taxon>Chimaeribacter</taxon>
    </lineage>
</organism>
<sequence>MSIITKDFRLNALANRYAKAIYNHIKQQNGGDWFRMVVNEKFAEVAIIDGSAGIRMLVDSYLLEPMKQEYPYWEQLATSLLILCVDGNEPTDRGKSIWQSMVNDMSASLSNDGGSFHA</sequence>
<comment type="caution">
    <text evidence="1">The sequence shown here is derived from an EMBL/GenBank/DDBJ whole genome shotgun (WGS) entry which is preliminary data.</text>
</comment>